<accession>A0A5K8A7Z8</accession>
<dbReference type="Pfam" id="PF04015">
    <property type="entry name" value="DUF362"/>
    <property type="match status" value="1"/>
</dbReference>
<keyword evidence="1" id="KW-1133">Transmembrane helix</keyword>
<dbReference type="InterPro" id="IPR007160">
    <property type="entry name" value="DUF362"/>
</dbReference>
<gene>
    <name evidence="3" type="ORF">DSCOOX_17180</name>
</gene>
<feature type="transmembrane region" description="Helical" evidence="1">
    <location>
        <begin position="12"/>
        <end position="30"/>
    </location>
</feature>
<dbReference type="AlphaFoldDB" id="A0A5K8A7Z8"/>
<evidence type="ECO:0000313" key="3">
    <source>
        <dbReference type="EMBL" id="BBO88538.1"/>
    </source>
</evidence>
<protein>
    <recommendedName>
        <fullName evidence="2">DUF362 domain-containing protein</fullName>
    </recommendedName>
</protein>
<reference evidence="3 4" key="1">
    <citation type="submission" date="2019-11" db="EMBL/GenBank/DDBJ databases">
        <title>Comparative genomics of hydrocarbon-degrading Desulfosarcina strains.</title>
        <authorList>
            <person name="Watanabe M."/>
            <person name="Kojima H."/>
            <person name="Fukui M."/>
        </authorList>
    </citation>
    <scope>NUCLEOTIDE SEQUENCE [LARGE SCALE GENOMIC DNA]</scope>
    <source>
        <strain evidence="4">oXyS1</strain>
    </source>
</reference>
<organism evidence="3 4">
    <name type="scientific">Desulfosarcina ovata subsp. ovata</name>
    <dbReference type="NCBI Taxonomy" id="2752305"/>
    <lineage>
        <taxon>Bacteria</taxon>
        <taxon>Pseudomonadati</taxon>
        <taxon>Thermodesulfobacteriota</taxon>
        <taxon>Desulfobacteria</taxon>
        <taxon>Desulfobacterales</taxon>
        <taxon>Desulfosarcinaceae</taxon>
        <taxon>Desulfosarcina</taxon>
    </lineage>
</organism>
<dbReference type="Proteomes" id="UP000422108">
    <property type="component" value="Chromosome"/>
</dbReference>
<sequence>MLIMKRIDRRQFLKVLNFFYLSLVTTLFTSSRTKKCFGDYWRDNLNTNKDYKPIVLRMYNDKATHWDFKKGNYIEYIKNDVVAVLFEEGLKTFTNSCRIKESWLKVLTNYEPGDIITLKPNLNALQLGYNKNICTTPVVINTVIKSLVNSLKVQPNKIYVYDLCVNPKLIEKIIDYPVNCIGKYDNTICGKIQKRMNYGLGGFDKKAKIIMSTPINEDGKNIDCYMPKVLTETKHLINIPTVKSHQFLLLSGAMKNHFGTVRFSNGSQYPTILHNCINHAISDIYRNEHIKQKTRLIIVDGLFGAPLYGTKNYKGRLPVKWKTLGNNSLNSLFFSTDPVATESVLSDIIQKEQSYRKIASKSSEYLKLANKKGLGVVERSISQLYKRIEYIQKDVTT</sequence>
<evidence type="ECO:0000256" key="1">
    <source>
        <dbReference type="SAM" id="Phobius"/>
    </source>
</evidence>
<keyword evidence="1" id="KW-0472">Membrane</keyword>
<evidence type="ECO:0000259" key="2">
    <source>
        <dbReference type="Pfam" id="PF04015"/>
    </source>
</evidence>
<proteinExistence type="predicted"/>
<name>A0A5K8A7Z8_9BACT</name>
<keyword evidence="1" id="KW-0812">Transmembrane</keyword>
<evidence type="ECO:0000313" key="4">
    <source>
        <dbReference type="Proteomes" id="UP000422108"/>
    </source>
</evidence>
<feature type="domain" description="DUF362" evidence="2">
    <location>
        <begin position="116"/>
        <end position="345"/>
    </location>
</feature>
<dbReference type="EMBL" id="AP021879">
    <property type="protein sequence ID" value="BBO88538.1"/>
    <property type="molecule type" value="Genomic_DNA"/>
</dbReference>
<keyword evidence="4" id="KW-1185">Reference proteome</keyword>